<dbReference type="InterPro" id="IPR011701">
    <property type="entry name" value="MFS"/>
</dbReference>
<evidence type="ECO:0000256" key="5">
    <source>
        <dbReference type="ARBA" id="ARBA00022989"/>
    </source>
</evidence>
<feature type="transmembrane region" description="Helical" evidence="7">
    <location>
        <begin position="54"/>
        <end position="75"/>
    </location>
</feature>
<protein>
    <submittedName>
        <fullName evidence="9">MFS transporter</fullName>
    </submittedName>
</protein>
<feature type="transmembrane region" description="Helical" evidence="7">
    <location>
        <begin position="273"/>
        <end position="295"/>
    </location>
</feature>
<dbReference type="InterPro" id="IPR020846">
    <property type="entry name" value="MFS_dom"/>
</dbReference>
<dbReference type="FunFam" id="1.20.1250.20:FF:000018">
    <property type="entry name" value="MFS transporter permease"/>
    <property type="match status" value="1"/>
</dbReference>
<evidence type="ECO:0000313" key="9">
    <source>
        <dbReference type="EMBL" id="QCT20268.1"/>
    </source>
</evidence>
<evidence type="ECO:0000256" key="7">
    <source>
        <dbReference type="SAM" id="Phobius"/>
    </source>
</evidence>
<dbReference type="GO" id="GO:0022857">
    <property type="term" value="F:transmembrane transporter activity"/>
    <property type="evidence" value="ECO:0007669"/>
    <property type="project" value="InterPro"/>
</dbReference>
<evidence type="ECO:0000256" key="4">
    <source>
        <dbReference type="ARBA" id="ARBA00022692"/>
    </source>
</evidence>
<gene>
    <name evidence="9" type="ORF">FEM41_11725</name>
</gene>
<organism evidence="9 10">
    <name type="scientific">Jejubacter calystegiae</name>
    <dbReference type="NCBI Taxonomy" id="2579935"/>
    <lineage>
        <taxon>Bacteria</taxon>
        <taxon>Pseudomonadati</taxon>
        <taxon>Pseudomonadota</taxon>
        <taxon>Gammaproteobacteria</taxon>
        <taxon>Enterobacterales</taxon>
        <taxon>Enterobacteriaceae</taxon>
        <taxon>Jejubacter</taxon>
    </lineage>
</organism>
<sequence length="429" mass="45977">MNTALIDSVVKKNRARLIPFMLVLYILAFLDRSNIGFAKESYQIDTGLSNEAYALGAGIFFVVYAFLGVPANLLMRKFGARYWIGGTTLLWGFLSTAMGWADTEAKFLVIRTLLGAAEAGFFPGMIYLTSQWFPQRNRASIMGLFYMGAPLALTLGSPLSGALLEMHGFMGHAGWFWMFFIEGLLAVAAGLFTFFWLDDSPQQARFLNAAEKQALIQQLASEEQTKTTSRLSDALRNGRVWLLATIYLCIQVAVYGLIFFLPGQVAALLGTKVGFYASIVTAIPWIFALLGTWLIPRYSDRTGERRNVAAVTLLAAGIGIGISGLVSPLLAIVALCVAAAGFIAVQPVFWTMPTQLLSGTALAAGIGFVNLFGAVGGFIAPILRVQAETLFASGAGGLLTLAGVAVLGALLILTLHGSGRAKQPNPVSH</sequence>
<feature type="transmembrane region" description="Helical" evidence="7">
    <location>
        <begin position="362"/>
        <end position="383"/>
    </location>
</feature>
<feature type="transmembrane region" description="Helical" evidence="7">
    <location>
        <begin position="107"/>
        <end position="129"/>
    </location>
</feature>
<dbReference type="AlphaFoldDB" id="A0A4P8YKE9"/>
<feature type="transmembrane region" description="Helical" evidence="7">
    <location>
        <begin position="175"/>
        <end position="197"/>
    </location>
</feature>
<feature type="transmembrane region" description="Helical" evidence="7">
    <location>
        <begin position="240"/>
        <end position="261"/>
    </location>
</feature>
<feature type="transmembrane region" description="Helical" evidence="7">
    <location>
        <begin position="141"/>
        <end position="163"/>
    </location>
</feature>
<dbReference type="Gene3D" id="1.20.1250.20">
    <property type="entry name" value="MFS general substrate transporter like domains"/>
    <property type="match status" value="2"/>
</dbReference>
<evidence type="ECO:0000259" key="8">
    <source>
        <dbReference type="PROSITE" id="PS50850"/>
    </source>
</evidence>
<feature type="domain" description="Major facilitator superfamily (MFS) profile" evidence="8">
    <location>
        <begin position="17"/>
        <end position="420"/>
    </location>
</feature>
<reference evidence="9 10" key="1">
    <citation type="submission" date="2019-05" db="EMBL/GenBank/DDBJ databases">
        <title>Complete genome sequence of Izhakiella calystegiae KSNA2, an endophyte isolated from beach morning glory (Calystegia soldanella).</title>
        <authorList>
            <person name="Jiang L."/>
            <person name="Jeong J.C."/>
            <person name="Kim C.Y."/>
            <person name="Kim D.H."/>
            <person name="Kim S.W."/>
            <person name="Lee j."/>
        </authorList>
    </citation>
    <scope>NUCLEOTIDE SEQUENCE [LARGE SCALE GENOMIC DNA]</scope>
    <source>
        <strain evidence="9 10">KSNA2</strain>
    </source>
</reference>
<feature type="transmembrane region" description="Helical" evidence="7">
    <location>
        <begin position="389"/>
        <end position="413"/>
    </location>
</feature>
<dbReference type="OrthoDB" id="9773957at2"/>
<dbReference type="CDD" id="cd17319">
    <property type="entry name" value="MFS_ExuT_GudP_like"/>
    <property type="match status" value="1"/>
</dbReference>
<dbReference type="RefSeq" id="WP_138096143.1">
    <property type="nucleotide sequence ID" value="NZ_CP040428.1"/>
</dbReference>
<name>A0A4P8YKE9_9ENTR</name>
<dbReference type="PROSITE" id="PS50850">
    <property type="entry name" value="MFS"/>
    <property type="match status" value="1"/>
</dbReference>
<dbReference type="SUPFAM" id="SSF103473">
    <property type="entry name" value="MFS general substrate transporter"/>
    <property type="match status" value="1"/>
</dbReference>
<dbReference type="Pfam" id="PF07690">
    <property type="entry name" value="MFS_1"/>
    <property type="match status" value="1"/>
</dbReference>
<evidence type="ECO:0000256" key="6">
    <source>
        <dbReference type="ARBA" id="ARBA00023136"/>
    </source>
</evidence>
<dbReference type="EMBL" id="CP040428">
    <property type="protein sequence ID" value="QCT20268.1"/>
    <property type="molecule type" value="Genomic_DNA"/>
</dbReference>
<evidence type="ECO:0000313" key="10">
    <source>
        <dbReference type="Proteomes" id="UP000302163"/>
    </source>
</evidence>
<evidence type="ECO:0000256" key="1">
    <source>
        <dbReference type="ARBA" id="ARBA00004141"/>
    </source>
</evidence>
<keyword evidence="6 7" id="KW-0472">Membrane</keyword>
<keyword evidence="4 7" id="KW-0812">Transmembrane</keyword>
<dbReference type="PANTHER" id="PTHR43791">
    <property type="entry name" value="PERMEASE-RELATED"/>
    <property type="match status" value="1"/>
</dbReference>
<dbReference type="InterPro" id="IPR036259">
    <property type="entry name" value="MFS_trans_sf"/>
</dbReference>
<feature type="transmembrane region" description="Helical" evidence="7">
    <location>
        <begin position="307"/>
        <end position="326"/>
    </location>
</feature>
<dbReference type="GO" id="GO:0005886">
    <property type="term" value="C:plasma membrane"/>
    <property type="evidence" value="ECO:0007669"/>
    <property type="project" value="TreeGrafter"/>
</dbReference>
<accession>A0A4P8YKE9</accession>
<proteinExistence type="predicted"/>
<dbReference type="KEGG" id="izh:FEM41_11725"/>
<feature type="transmembrane region" description="Helical" evidence="7">
    <location>
        <begin position="82"/>
        <end position="101"/>
    </location>
</feature>
<keyword evidence="5 7" id="KW-1133">Transmembrane helix</keyword>
<comment type="subcellular location">
    <subcellularLocation>
        <location evidence="1">Membrane</location>
        <topology evidence="1">Multi-pass membrane protein</topology>
    </subcellularLocation>
</comment>
<dbReference type="Proteomes" id="UP000302163">
    <property type="component" value="Chromosome"/>
</dbReference>
<keyword evidence="10" id="KW-1185">Reference proteome</keyword>
<keyword evidence="3" id="KW-1003">Cell membrane</keyword>
<evidence type="ECO:0000256" key="3">
    <source>
        <dbReference type="ARBA" id="ARBA00022475"/>
    </source>
</evidence>
<keyword evidence="2" id="KW-0813">Transport</keyword>
<evidence type="ECO:0000256" key="2">
    <source>
        <dbReference type="ARBA" id="ARBA00022448"/>
    </source>
</evidence>
<dbReference type="PANTHER" id="PTHR43791:SF30">
    <property type="entry name" value="INNER MEMBRANE TRANSPORT PROTEIN RHMT"/>
    <property type="match status" value="1"/>
</dbReference>